<gene>
    <name evidence="1" type="ORF">CCAX7_24070</name>
</gene>
<proteinExistence type="predicted"/>
<protein>
    <submittedName>
        <fullName evidence="1">Uncharacterized protein</fullName>
    </submittedName>
</protein>
<dbReference type="RefSeq" id="WP_119321316.1">
    <property type="nucleotide sequence ID" value="NZ_AP025739.1"/>
</dbReference>
<evidence type="ECO:0000313" key="2">
    <source>
        <dbReference type="Proteomes" id="UP000287394"/>
    </source>
</evidence>
<dbReference type="AlphaFoldDB" id="A0A402CV87"/>
<sequence length="287" mass="32049">MIIISHKFGQLGNRLCLFAHFIAVGREHGIAVANLAFDEYADLFETTSADIACRFPARRLRLPVTPRLRRALHRISLAADSRIQGPVKVFAEKVSLPEGQSMDIGSPDFVAKARRKIVCIEGWEFRSADNVKKHADAIRAYFRPVAAREADVQQVLAKGRKDADVLVGVHVRHGDYQEFCGGRYYYTLEQYDAVMRRVQELFPAKRVGFLLCSNLPQDLSTLPSVPVTSGPGNMVSDMYALAGCDYILGAPSTYTTWASFYGDVPLYKILDPDAPISLSDFQRYLPN</sequence>
<keyword evidence="2" id="KW-1185">Reference proteome</keyword>
<evidence type="ECO:0000313" key="1">
    <source>
        <dbReference type="EMBL" id="BDI30356.1"/>
    </source>
</evidence>
<dbReference type="KEGG" id="ccot:CCAX7_24070"/>
<accession>A0A402CV87</accession>
<name>A0A402CV87_9BACT</name>
<dbReference type="EMBL" id="AP025739">
    <property type="protein sequence ID" value="BDI30356.1"/>
    <property type="molecule type" value="Genomic_DNA"/>
</dbReference>
<dbReference type="Proteomes" id="UP000287394">
    <property type="component" value="Chromosome"/>
</dbReference>
<organism evidence="1 2">
    <name type="scientific">Capsulimonas corticalis</name>
    <dbReference type="NCBI Taxonomy" id="2219043"/>
    <lineage>
        <taxon>Bacteria</taxon>
        <taxon>Bacillati</taxon>
        <taxon>Armatimonadota</taxon>
        <taxon>Armatimonadia</taxon>
        <taxon>Capsulimonadales</taxon>
        <taxon>Capsulimonadaceae</taxon>
        <taxon>Capsulimonas</taxon>
    </lineage>
</organism>
<reference evidence="1 2" key="1">
    <citation type="journal article" date="2019" name="Int. J. Syst. Evol. Microbiol.">
        <title>Capsulimonas corticalis gen. nov., sp. nov., an aerobic capsulated bacterium, of a novel bacterial order, Capsulimonadales ord. nov., of the class Armatimonadia of the phylum Armatimonadetes.</title>
        <authorList>
            <person name="Li J."/>
            <person name="Kudo C."/>
            <person name="Tonouchi A."/>
        </authorList>
    </citation>
    <scope>NUCLEOTIDE SEQUENCE [LARGE SCALE GENOMIC DNA]</scope>
    <source>
        <strain evidence="1 2">AX-7</strain>
    </source>
</reference>
<dbReference type="OrthoDB" id="504426at2"/>